<dbReference type="Pfam" id="PF24696">
    <property type="entry name" value="UGSC"/>
    <property type="match status" value="1"/>
</dbReference>
<protein>
    <recommendedName>
        <fullName evidence="1">UGSC-like domain-containing protein</fullName>
    </recommendedName>
</protein>
<reference evidence="2" key="2">
    <citation type="submission" date="2023-01" db="EMBL/GenBank/DDBJ databases">
        <authorList>
            <person name="Sun Q."/>
            <person name="Evtushenko L."/>
        </authorList>
    </citation>
    <scope>NUCLEOTIDE SEQUENCE</scope>
    <source>
        <strain evidence="2">VKM Ac-1069</strain>
    </source>
</reference>
<name>A0A9W6NY37_9PSEU</name>
<organism evidence="2 3">
    <name type="scientific">Pseudonocardia halophobica</name>
    <dbReference type="NCBI Taxonomy" id="29401"/>
    <lineage>
        <taxon>Bacteria</taxon>
        <taxon>Bacillati</taxon>
        <taxon>Actinomycetota</taxon>
        <taxon>Actinomycetes</taxon>
        <taxon>Pseudonocardiales</taxon>
        <taxon>Pseudonocardiaceae</taxon>
        <taxon>Pseudonocardia</taxon>
    </lineage>
</organism>
<evidence type="ECO:0000313" key="2">
    <source>
        <dbReference type="EMBL" id="GLL14095.1"/>
    </source>
</evidence>
<feature type="domain" description="UGSC-like" evidence="1">
    <location>
        <begin position="2"/>
        <end position="65"/>
    </location>
</feature>
<gene>
    <name evidence="2" type="ORF">GCM10017577_52410</name>
</gene>
<keyword evidence="3" id="KW-1185">Reference proteome</keyword>
<dbReference type="InterPro" id="IPR057767">
    <property type="entry name" value="UGSC-like_dom"/>
</dbReference>
<evidence type="ECO:0000259" key="1">
    <source>
        <dbReference type="Pfam" id="PF24696"/>
    </source>
</evidence>
<accession>A0A9W6NY37</accession>
<comment type="caution">
    <text evidence="2">The sequence shown here is derived from an EMBL/GenBank/DDBJ whole genome shotgun (WGS) entry which is preliminary data.</text>
</comment>
<dbReference type="Proteomes" id="UP001143463">
    <property type="component" value="Unassembled WGS sequence"/>
</dbReference>
<reference evidence="2" key="1">
    <citation type="journal article" date="2014" name="Int. J. Syst. Evol. Microbiol.">
        <title>Complete genome sequence of Corynebacterium casei LMG S-19264T (=DSM 44701T), isolated from a smear-ripened cheese.</title>
        <authorList>
            <consortium name="US DOE Joint Genome Institute (JGI-PGF)"/>
            <person name="Walter F."/>
            <person name="Albersmeier A."/>
            <person name="Kalinowski J."/>
            <person name="Ruckert C."/>
        </authorList>
    </citation>
    <scope>NUCLEOTIDE SEQUENCE</scope>
    <source>
        <strain evidence="2">VKM Ac-1069</strain>
    </source>
</reference>
<dbReference type="AlphaFoldDB" id="A0A9W6NY37"/>
<proteinExistence type="predicted"/>
<dbReference type="EMBL" id="BSFQ01000028">
    <property type="protein sequence ID" value="GLL14095.1"/>
    <property type="molecule type" value="Genomic_DNA"/>
</dbReference>
<evidence type="ECO:0000313" key="3">
    <source>
        <dbReference type="Proteomes" id="UP001143463"/>
    </source>
</evidence>
<sequence length="68" mass="7536">MELERRGVVPFLIVTSTFLPLVRAQATARKVEPRVIVVDHPVGGLDAEEFATRVEAAYAGMVRELEDL</sequence>